<evidence type="ECO:0000313" key="2">
    <source>
        <dbReference type="EMBL" id="KAF2114170.1"/>
    </source>
</evidence>
<dbReference type="OrthoDB" id="18679at2759"/>
<dbReference type="Proteomes" id="UP000799770">
    <property type="component" value="Unassembled WGS sequence"/>
</dbReference>
<dbReference type="SUPFAM" id="SSF58038">
    <property type="entry name" value="SNARE fusion complex"/>
    <property type="match status" value="1"/>
</dbReference>
<protein>
    <submittedName>
        <fullName evidence="2">Uncharacterized protein</fullName>
    </submittedName>
</protein>
<keyword evidence="3" id="KW-1185">Reference proteome</keyword>
<feature type="compositionally biased region" description="Basic and acidic residues" evidence="1">
    <location>
        <begin position="147"/>
        <end position="158"/>
    </location>
</feature>
<feature type="compositionally biased region" description="Low complexity" evidence="1">
    <location>
        <begin position="46"/>
        <end position="62"/>
    </location>
</feature>
<feature type="region of interest" description="Disordered" evidence="1">
    <location>
        <begin position="1"/>
        <end position="88"/>
    </location>
</feature>
<evidence type="ECO:0000313" key="3">
    <source>
        <dbReference type="Proteomes" id="UP000799770"/>
    </source>
</evidence>
<proteinExistence type="predicted"/>
<organism evidence="2 3">
    <name type="scientific">Lophiotrema nucula</name>
    <dbReference type="NCBI Taxonomy" id="690887"/>
    <lineage>
        <taxon>Eukaryota</taxon>
        <taxon>Fungi</taxon>
        <taxon>Dikarya</taxon>
        <taxon>Ascomycota</taxon>
        <taxon>Pezizomycotina</taxon>
        <taxon>Dothideomycetes</taxon>
        <taxon>Pleosporomycetidae</taxon>
        <taxon>Pleosporales</taxon>
        <taxon>Lophiotremataceae</taxon>
        <taxon>Lophiotrema</taxon>
    </lineage>
</organism>
<dbReference type="EMBL" id="ML977326">
    <property type="protein sequence ID" value="KAF2114170.1"/>
    <property type="molecule type" value="Genomic_DNA"/>
</dbReference>
<accession>A0A6A5Z434</accession>
<evidence type="ECO:0000256" key="1">
    <source>
        <dbReference type="SAM" id="MobiDB-lite"/>
    </source>
</evidence>
<reference evidence="2" key="1">
    <citation type="journal article" date="2020" name="Stud. Mycol.">
        <title>101 Dothideomycetes genomes: a test case for predicting lifestyles and emergence of pathogens.</title>
        <authorList>
            <person name="Haridas S."/>
            <person name="Albert R."/>
            <person name="Binder M."/>
            <person name="Bloem J."/>
            <person name="Labutti K."/>
            <person name="Salamov A."/>
            <person name="Andreopoulos B."/>
            <person name="Baker S."/>
            <person name="Barry K."/>
            <person name="Bills G."/>
            <person name="Bluhm B."/>
            <person name="Cannon C."/>
            <person name="Castanera R."/>
            <person name="Culley D."/>
            <person name="Daum C."/>
            <person name="Ezra D."/>
            <person name="Gonzalez J."/>
            <person name="Henrissat B."/>
            <person name="Kuo A."/>
            <person name="Liang C."/>
            <person name="Lipzen A."/>
            <person name="Lutzoni F."/>
            <person name="Magnuson J."/>
            <person name="Mondo S."/>
            <person name="Nolan M."/>
            <person name="Ohm R."/>
            <person name="Pangilinan J."/>
            <person name="Park H.-J."/>
            <person name="Ramirez L."/>
            <person name="Alfaro M."/>
            <person name="Sun H."/>
            <person name="Tritt A."/>
            <person name="Yoshinaga Y."/>
            <person name="Zwiers L.-H."/>
            <person name="Turgeon B."/>
            <person name="Goodwin S."/>
            <person name="Spatafora J."/>
            <person name="Crous P."/>
            <person name="Grigoriev I."/>
        </authorList>
    </citation>
    <scope>NUCLEOTIDE SEQUENCE</scope>
    <source>
        <strain evidence="2">CBS 627.86</strain>
    </source>
</reference>
<dbReference type="AlphaFoldDB" id="A0A6A5Z434"/>
<name>A0A6A5Z434_9PLEO</name>
<dbReference type="Gene3D" id="1.20.5.110">
    <property type="match status" value="1"/>
</dbReference>
<gene>
    <name evidence="2" type="ORF">BDV96DRAFT_647648</name>
</gene>
<sequence>MITPRSYGDVRGGTITQRAGGYGGLGGSSYAETPSTDAARAELFGSRPTQTYQQQPQSSQRRGIGSGLGTQASLSYGSYGDRQLTAEEEEEQVRHTLLVFYYHQDVKATTSEVRMLKQSDVASTENALRLAQQAAETGRQTLSRLGEQGERIHRGAQS</sequence>
<feature type="region of interest" description="Disordered" evidence="1">
    <location>
        <begin position="135"/>
        <end position="158"/>
    </location>
</feature>